<sequence>MSTTTGVDAPTRLVLDIDLEITTERADGTTAVVRVHGRGREVVVDLAPDGAAAPPRAGVGVDWAGVRALADLLAARGLALHVERHGRRLLTLGGSDRGGSRRLRGLPPLRVGSPRDLALASIETAGARLLRGVRGARGERSLPAAVRDPLPSTLVIGSHPACDVVLPGLRPRHAVLGRDLEGRSVLKALAGGCTVDGSPVVSQVVDADSDIRVGGHRVSLGELRPQAWCT</sequence>
<comment type="caution">
    <text evidence="1">The sequence shown here is derived from an EMBL/GenBank/DDBJ whole genome shotgun (WGS) entry which is preliminary data.</text>
</comment>
<proteinExistence type="predicted"/>
<dbReference type="AlphaFoldDB" id="A0A7Z0C3Z8"/>
<gene>
    <name evidence="1" type="ORF">BKA05_001081</name>
</gene>
<protein>
    <recommendedName>
        <fullName evidence="3">FHA domain-containing protein</fullName>
    </recommendedName>
</protein>
<dbReference type="RefSeq" id="WP_179530518.1">
    <property type="nucleotide sequence ID" value="NZ_BAAAPP010000012.1"/>
</dbReference>
<dbReference type="Proteomes" id="UP000537326">
    <property type="component" value="Unassembled WGS sequence"/>
</dbReference>
<dbReference type="EMBL" id="JACBZI010000001">
    <property type="protein sequence ID" value="NYI09566.1"/>
    <property type="molecule type" value="Genomic_DNA"/>
</dbReference>
<organism evidence="1 2">
    <name type="scientific">Nocardioides marinus</name>
    <dbReference type="NCBI Taxonomy" id="374514"/>
    <lineage>
        <taxon>Bacteria</taxon>
        <taxon>Bacillati</taxon>
        <taxon>Actinomycetota</taxon>
        <taxon>Actinomycetes</taxon>
        <taxon>Propionibacteriales</taxon>
        <taxon>Nocardioidaceae</taxon>
        <taxon>Nocardioides</taxon>
    </lineage>
</organism>
<name>A0A7Z0C3Z8_9ACTN</name>
<reference evidence="1 2" key="1">
    <citation type="submission" date="2020-07" db="EMBL/GenBank/DDBJ databases">
        <title>Sequencing the genomes of 1000 actinobacteria strains.</title>
        <authorList>
            <person name="Klenk H.-P."/>
        </authorList>
    </citation>
    <scope>NUCLEOTIDE SEQUENCE [LARGE SCALE GENOMIC DNA]</scope>
    <source>
        <strain evidence="1 2">DSM 18248</strain>
    </source>
</reference>
<accession>A0A7Z0C3Z8</accession>
<keyword evidence="2" id="KW-1185">Reference proteome</keyword>
<evidence type="ECO:0008006" key="3">
    <source>
        <dbReference type="Google" id="ProtNLM"/>
    </source>
</evidence>
<evidence type="ECO:0000313" key="2">
    <source>
        <dbReference type="Proteomes" id="UP000537326"/>
    </source>
</evidence>
<evidence type="ECO:0000313" key="1">
    <source>
        <dbReference type="EMBL" id="NYI09566.1"/>
    </source>
</evidence>